<evidence type="ECO:0000313" key="3">
    <source>
        <dbReference type="EMBL" id="KAF5389698.1"/>
    </source>
</evidence>
<dbReference type="AlphaFoldDB" id="A0A8H5HUI1"/>
<accession>A0A8H5HUI1</accession>
<protein>
    <submittedName>
        <fullName evidence="3">Uncharacterized protein</fullName>
    </submittedName>
</protein>
<comment type="caution">
    <text evidence="3">The sequence shown here is derived from an EMBL/GenBank/DDBJ whole genome shotgun (WGS) entry which is preliminary data.</text>
</comment>
<evidence type="ECO:0000256" key="2">
    <source>
        <dbReference type="SAM" id="SignalP"/>
    </source>
</evidence>
<keyword evidence="2" id="KW-0732">Signal</keyword>
<dbReference type="Proteomes" id="UP000518752">
    <property type="component" value="Unassembled WGS sequence"/>
</dbReference>
<feature type="signal peptide" evidence="2">
    <location>
        <begin position="1"/>
        <end position="24"/>
    </location>
</feature>
<gene>
    <name evidence="3" type="ORF">D9757_006055</name>
</gene>
<evidence type="ECO:0000256" key="1">
    <source>
        <dbReference type="SAM" id="MobiDB-lite"/>
    </source>
</evidence>
<organism evidence="3 4">
    <name type="scientific">Collybiopsis confluens</name>
    <dbReference type="NCBI Taxonomy" id="2823264"/>
    <lineage>
        <taxon>Eukaryota</taxon>
        <taxon>Fungi</taxon>
        <taxon>Dikarya</taxon>
        <taxon>Basidiomycota</taxon>
        <taxon>Agaricomycotina</taxon>
        <taxon>Agaricomycetes</taxon>
        <taxon>Agaricomycetidae</taxon>
        <taxon>Agaricales</taxon>
        <taxon>Marasmiineae</taxon>
        <taxon>Omphalotaceae</taxon>
        <taxon>Collybiopsis</taxon>
    </lineage>
</organism>
<proteinExistence type="predicted"/>
<feature type="region of interest" description="Disordered" evidence="1">
    <location>
        <begin position="70"/>
        <end position="90"/>
    </location>
</feature>
<feature type="chain" id="PRO_5034439887" evidence="2">
    <location>
        <begin position="25"/>
        <end position="218"/>
    </location>
</feature>
<dbReference type="EMBL" id="JAACJN010000020">
    <property type="protein sequence ID" value="KAF5389698.1"/>
    <property type="molecule type" value="Genomic_DNA"/>
</dbReference>
<keyword evidence="4" id="KW-1185">Reference proteome</keyword>
<reference evidence="3 4" key="1">
    <citation type="journal article" date="2020" name="ISME J.">
        <title>Uncovering the hidden diversity of litter-decomposition mechanisms in mushroom-forming fungi.</title>
        <authorList>
            <person name="Floudas D."/>
            <person name="Bentzer J."/>
            <person name="Ahren D."/>
            <person name="Johansson T."/>
            <person name="Persson P."/>
            <person name="Tunlid A."/>
        </authorList>
    </citation>
    <scope>NUCLEOTIDE SEQUENCE [LARGE SCALE GENOMIC DNA]</scope>
    <source>
        <strain evidence="3 4">CBS 406.79</strain>
    </source>
</reference>
<sequence>MIFGIKPVIVLALLTISAPAVVSGLDVSDNRNTVATYDDITTRPSAQTRINEYKGLIYDRSFRVVSYQPADQSIDGGPGSEVPGQPASSPNSLVALSVRAERLGGTISIISAPPGNNMTVHGFAGACGFSDGSQAPPTFVGCVYDVKGYTEGKVVAQAHYGYIPSNSSGQMSMARQAFREVLIDALSFEIEHIDQIRDNTGAQSSAVIAIDDLTYTIE</sequence>
<name>A0A8H5HUI1_9AGAR</name>
<evidence type="ECO:0000313" key="4">
    <source>
        <dbReference type="Proteomes" id="UP000518752"/>
    </source>
</evidence>